<feature type="compositionally biased region" description="Pro residues" evidence="1">
    <location>
        <begin position="64"/>
        <end position="90"/>
    </location>
</feature>
<sequence>MKMGRALIGSLLLHAGVLALAFLNWNTLPEAKPVVSVPVQIVAELPERSMAAAPVDETAVLEPVPEPAPAEPVPTPEPEPVPTPPAPKQPVPEVKKETKKPEPKKLEPVKPAKTKPDPKGTQKPKPQTLDLDSLSQVKSSPPKSNTRTPARPTRTPTDGSSARGSAAADTGPALNALTAKLQRLWSPNCDVPGGDQVRAVIAFTISPNGRVIKGPEWQNPRNDPVWQAAAGRAQAAVKKGELYDNLPDGLYNQPLEITFNAQKACAGA</sequence>
<feature type="compositionally biased region" description="Basic and acidic residues" evidence="1">
    <location>
        <begin position="93"/>
        <end position="120"/>
    </location>
</feature>
<evidence type="ECO:0000313" key="2">
    <source>
        <dbReference type="EMBL" id="BBF80449.1"/>
    </source>
</evidence>
<dbReference type="Proteomes" id="UP000278756">
    <property type="component" value="Chromosome 1"/>
</dbReference>
<dbReference type="OrthoDB" id="7207091at2"/>
<protein>
    <submittedName>
        <fullName evidence="2">TolA protein</fullName>
    </submittedName>
</protein>
<reference evidence="3" key="2">
    <citation type="journal article" date="2017" name="Plant Physiol. Biochem.">
        <title>Differential oxidative and antioxidative response of duckweed Lemna minor toward plant growth promoting/inhibiting bacteria.</title>
        <authorList>
            <person name="Ishizawa H."/>
            <person name="Kuroda M."/>
            <person name="Morikawa M."/>
            <person name="Ike M."/>
        </authorList>
    </citation>
    <scope>NUCLEOTIDE SEQUENCE [LARGE SCALE GENOMIC DNA]</scope>
    <source>
        <strain evidence="3">M6</strain>
    </source>
</reference>
<feature type="compositionally biased region" description="Polar residues" evidence="1">
    <location>
        <begin position="133"/>
        <end position="145"/>
    </location>
</feature>
<name>A0A3G9G815_9CAUL</name>
<evidence type="ECO:0000256" key="1">
    <source>
        <dbReference type="SAM" id="MobiDB-lite"/>
    </source>
</evidence>
<organism evidence="2 3">
    <name type="scientific">Asticcacaulis excentricus</name>
    <dbReference type="NCBI Taxonomy" id="78587"/>
    <lineage>
        <taxon>Bacteria</taxon>
        <taxon>Pseudomonadati</taxon>
        <taxon>Pseudomonadota</taxon>
        <taxon>Alphaproteobacteria</taxon>
        <taxon>Caulobacterales</taxon>
        <taxon>Caulobacteraceae</taxon>
        <taxon>Asticcacaulis</taxon>
    </lineage>
</organism>
<proteinExistence type="predicted"/>
<dbReference type="AlphaFoldDB" id="A0A3G9G815"/>
<dbReference type="Gene3D" id="3.30.1150.10">
    <property type="match status" value="1"/>
</dbReference>
<dbReference type="EMBL" id="AP018827">
    <property type="protein sequence ID" value="BBF80449.1"/>
    <property type="molecule type" value="Genomic_DNA"/>
</dbReference>
<gene>
    <name evidence="2" type="ORF">EM6_1033</name>
</gene>
<evidence type="ECO:0000313" key="3">
    <source>
        <dbReference type="Proteomes" id="UP000278756"/>
    </source>
</evidence>
<feature type="region of interest" description="Disordered" evidence="1">
    <location>
        <begin position="63"/>
        <end position="169"/>
    </location>
</feature>
<accession>A0A3G9G815</accession>
<reference evidence="3" key="1">
    <citation type="journal article" date="2017" name="Biotechnol. Biofuels">
        <title>Evaluation of environmental bacterial communities as a factor affecting the growth of duckweed Lemna minor.</title>
        <authorList>
            <person name="Ishizawa H."/>
            <person name="Kuroda M."/>
            <person name="Morikawa M."/>
            <person name="Ike M."/>
        </authorList>
    </citation>
    <scope>NUCLEOTIDE SEQUENCE [LARGE SCALE GENOMIC DNA]</scope>
    <source>
        <strain evidence="3">M6</strain>
    </source>
</reference>
<feature type="compositionally biased region" description="Low complexity" evidence="1">
    <location>
        <begin position="146"/>
        <end position="169"/>
    </location>
</feature>
<dbReference type="RefSeq" id="WP_126420807.1">
    <property type="nucleotide sequence ID" value="NZ_AP018827.1"/>
</dbReference>